<dbReference type="AlphaFoldDB" id="A0A2G4U2D4"/>
<reference evidence="1 2" key="1">
    <citation type="submission" date="2017-10" db="EMBL/GenBank/DDBJ databases">
        <authorList>
            <person name="Banno H."/>
            <person name="Chua N.-H."/>
        </authorList>
    </citation>
    <scope>NUCLEOTIDE SEQUENCE [LARGE SCALE GENOMIC DNA]</scope>
    <source>
        <strain evidence="1 2">SCPM-O-B-7607</strain>
    </source>
</reference>
<gene>
    <name evidence="1" type="ORF">CS533_11105</name>
</gene>
<proteinExistence type="predicted"/>
<sequence>MGLPKREYYTLQQAAKKANCEIGDLLHFAAIGILQICVHYESNEKYNSDCYFNTDISDELIDELRKTPEGCVMHYSSKYNIISMDSNAYFFTAEEDQPCWPDYVKGWFAISHIELTLPAFERQRKADVFQLIQPRFNIDNSAGEWGASTEGFEPGGPCFYESRTFSVEDFVIMDDELTVLMNGGQKINLFGLVDEIKREKGTVKENIGNKTFTSMAKLIKSLLFLVYKDEDILNNPRKHFDNLQSEINKDFDTLGLKLPAGKTIDKWLKGVDLDRS</sequence>
<evidence type="ECO:0000313" key="2">
    <source>
        <dbReference type="Proteomes" id="UP000229378"/>
    </source>
</evidence>
<evidence type="ECO:0000313" key="1">
    <source>
        <dbReference type="EMBL" id="PHZ27467.1"/>
    </source>
</evidence>
<protein>
    <submittedName>
        <fullName evidence="1">Uncharacterized protein</fullName>
    </submittedName>
</protein>
<dbReference type="EMBL" id="PEHN01000009">
    <property type="protein sequence ID" value="PHZ27467.1"/>
    <property type="molecule type" value="Genomic_DNA"/>
</dbReference>
<name>A0A2G4U2D4_YERBE</name>
<accession>A0A2G4U2D4</accession>
<organism evidence="1 2">
    <name type="scientific">Yersinia bercovieri</name>
    <dbReference type="NCBI Taxonomy" id="634"/>
    <lineage>
        <taxon>Bacteria</taxon>
        <taxon>Pseudomonadati</taxon>
        <taxon>Pseudomonadota</taxon>
        <taxon>Gammaproteobacteria</taxon>
        <taxon>Enterobacterales</taxon>
        <taxon>Yersiniaceae</taxon>
        <taxon>Yersinia</taxon>
    </lineage>
</organism>
<dbReference type="RefSeq" id="WP_099460549.1">
    <property type="nucleotide sequence ID" value="NZ_PEHN01000009.1"/>
</dbReference>
<comment type="caution">
    <text evidence="1">The sequence shown here is derived from an EMBL/GenBank/DDBJ whole genome shotgun (WGS) entry which is preliminary data.</text>
</comment>
<dbReference type="Proteomes" id="UP000229378">
    <property type="component" value="Unassembled WGS sequence"/>
</dbReference>